<organism evidence="1 2">
    <name type="scientific">Aquimarina rubra</name>
    <dbReference type="NCBI Taxonomy" id="1920033"/>
    <lineage>
        <taxon>Bacteria</taxon>
        <taxon>Pseudomonadati</taxon>
        <taxon>Bacteroidota</taxon>
        <taxon>Flavobacteriia</taxon>
        <taxon>Flavobacteriales</taxon>
        <taxon>Flavobacteriaceae</taxon>
        <taxon>Aquimarina</taxon>
    </lineage>
</organism>
<proteinExistence type="predicted"/>
<accession>A0ABW5LKR6</accession>
<reference evidence="2" key="1">
    <citation type="journal article" date="2019" name="Int. J. Syst. Evol. Microbiol.">
        <title>The Global Catalogue of Microorganisms (GCM) 10K type strain sequencing project: providing services to taxonomists for standard genome sequencing and annotation.</title>
        <authorList>
            <consortium name="The Broad Institute Genomics Platform"/>
            <consortium name="The Broad Institute Genome Sequencing Center for Infectious Disease"/>
            <person name="Wu L."/>
            <person name="Ma J."/>
        </authorList>
    </citation>
    <scope>NUCLEOTIDE SEQUENCE [LARGE SCALE GENOMIC DNA]</scope>
    <source>
        <strain evidence="2">KCTC 52274</strain>
    </source>
</reference>
<sequence>MKDINFNNKKFLLIENSENGTVNSETVFEYKQDGNLVTADYSGGSIRYGKIIAHLNNNKLLMLYQCLTNDNQLKAGKAIADITFTKKEKIKLTLNWEWLNEENEKGTSEYIEC</sequence>
<evidence type="ECO:0000313" key="2">
    <source>
        <dbReference type="Proteomes" id="UP001597319"/>
    </source>
</evidence>
<dbReference type="RefSeq" id="WP_378294613.1">
    <property type="nucleotide sequence ID" value="NZ_JBHULE010000022.1"/>
</dbReference>
<gene>
    <name evidence="1" type="ORF">ACFSR1_18895</name>
</gene>
<comment type="caution">
    <text evidence="1">The sequence shown here is derived from an EMBL/GenBank/DDBJ whole genome shotgun (WGS) entry which is preliminary data.</text>
</comment>
<protein>
    <recommendedName>
        <fullName evidence="3">N-acetylglutamate synthase</fullName>
    </recommendedName>
</protein>
<dbReference type="InterPro" id="IPR058595">
    <property type="entry name" value="Avidin-like"/>
</dbReference>
<evidence type="ECO:0000313" key="1">
    <source>
        <dbReference type="EMBL" id="MFD2564754.1"/>
    </source>
</evidence>
<dbReference type="Proteomes" id="UP001597319">
    <property type="component" value="Unassembled WGS sequence"/>
</dbReference>
<keyword evidence="2" id="KW-1185">Reference proteome</keyword>
<name>A0ABW5LKR6_9FLAO</name>
<dbReference type="Pfam" id="PF26421">
    <property type="entry name" value="Avidin_like"/>
    <property type="match status" value="1"/>
</dbReference>
<evidence type="ECO:0008006" key="3">
    <source>
        <dbReference type="Google" id="ProtNLM"/>
    </source>
</evidence>
<dbReference type="EMBL" id="JBHULE010000022">
    <property type="protein sequence ID" value="MFD2564754.1"/>
    <property type="molecule type" value="Genomic_DNA"/>
</dbReference>